<evidence type="ECO:0000259" key="6">
    <source>
        <dbReference type="Pfam" id="PF01743"/>
    </source>
</evidence>
<dbReference type="SUPFAM" id="SSF81301">
    <property type="entry name" value="Nucleotidyltransferase"/>
    <property type="match status" value="1"/>
</dbReference>
<keyword evidence="3" id="KW-0547">Nucleotide-binding</keyword>
<evidence type="ECO:0000256" key="4">
    <source>
        <dbReference type="ARBA" id="ARBA00022884"/>
    </source>
</evidence>
<dbReference type="InterPro" id="IPR043519">
    <property type="entry name" value="NT_sf"/>
</dbReference>
<accession>A8N269</accession>
<dbReference type="PANTHER" id="PTHR13734">
    <property type="entry name" value="TRNA-NUCLEOTIDYLTRANSFERASE"/>
    <property type="match status" value="1"/>
</dbReference>
<comment type="similarity">
    <text evidence="1 5">Belongs to the tRNA nucleotidyltransferase/poly(A) polymerase family.</text>
</comment>
<evidence type="ECO:0000256" key="5">
    <source>
        <dbReference type="RuleBase" id="RU003953"/>
    </source>
</evidence>
<dbReference type="FunCoup" id="A8N269">
    <property type="interactions" value="655"/>
</dbReference>
<dbReference type="GO" id="GO:0000166">
    <property type="term" value="F:nucleotide binding"/>
    <property type="evidence" value="ECO:0007669"/>
    <property type="project" value="UniProtKB-KW"/>
</dbReference>
<dbReference type="Gene3D" id="1.10.3090.10">
    <property type="entry name" value="cca-adding enzyme, domain 2"/>
    <property type="match status" value="1"/>
</dbReference>
<keyword evidence="2 5" id="KW-0808">Transferase</keyword>
<dbReference type="InterPro" id="IPR002646">
    <property type="entry name" value="PolA_pol_head_dom"/>
</dbReference>
<dbReference type="RefSeq" id="XP_001828982.2">
    <property type="nucleotide sequence ID" value="XM_001828930.2"/>
</dbReference>
<dbReference type="GO" id="GO:0052927">
    <property type="term" value="F:CC tRNA cytidylyltransferase activity"/>
    <property type="evidence" value="ECO:0007669"/>
    <property type="project" value="TreeGrafter"/>
</dbReference>
<feature type="domain" description="Poly A polymerase head" evidence="6">
    <location>
        <begin position="10"/>
        <end position="113"/>
    </location>
</feature>
<comment type="caution">
    <text evidence="8">The sequence shown here is derived from an EMBL/GenBank/DDBJ whole genome shotgun (WGS) entry which is preliminary data.</text>
</comment>
<evidence type="ECO:0000256" key="3">
    <source>
        <dbReference type="ARBA" id="ARBA00022741"/>
    </source>
</evidence>
<dbReference type="Gene3D" id="3.30.460.10">
    <property type="entry name" value="Beta Polymerase, domain 2"/>
    <property type="match status" value="1"/>
</dbReference>
<gene>
    <name evidence="8" type="ORF">CC1G_03776</name>
</gene>
<dbReference type="Pfam" id="PF12627">
    <property type="entry name" value="PolyA_pol_RNAbd"/>
    <property type="match status" value="1"/>
</dbReference>
<dbReference type="GeneID" id="6005408"/>
<keyword evidence="4 5" id="KW-0694">RNA-binding</keyword>
<organism evidence="8 9">
    <name type="scientific">Coprinopsis cinerea (strain Okayama-7 / 130 / ATCC MYA-4618 / FGSC 9003)</name>
    <name type="common">Inky cap fungus</name>
    <name type="synonym">Hormographiella aspergillata</name>
    <dbReference type="NCBI Taxonomy" id="240176"/>
    <lineage>
        <taxon>Eukaryota</taxon>
        <taxon>Fungi</taxon>
        <taxon>Dikarya</taxon>
        <taxon>Basidiomycota</taxon>
        <taxon>Agaricomycotina</taxon>
        <taxon>Agaricomycetes</taxon>
        <taxon>Agaricomycetidae</taxon>
        <taxon>Agaricales</taxon>
        <taxon>Agaricineae</taxon>
        <taxon>Psathyrellaceae</taxon>
        <taxon>Coprinopsis</taxon>
    </lineage>
</organism>
<dbReference type="KEGG" id="cci:CC1G_03776"/>
<dbReference type="eggNOG" id="KOG2159">
    <property type="taxonomic scope" value="Eukaryota"/>
</dbReference>
<dbReference type="GO" id="GO:0001680">
    <property type="term" value="P:tRNA 3'-terminal CCA addition"/>
    <property type="evidence" value="ECO:0007669"/>
    <property type="project" value="TreeGrafter"/>
</dbReference>
<evidence type="ECO:0000256" key="1">
    <source>
        <dbReference type="ARBA" id="ARBA00007265"/>
    </source>
</evidence>
<dbReference type="Pfam" id="PF01743">
    <property type="entry name" value="PolyA_pol"/>
    <property type="match status" value="1"/>
</dbReference>
<evidence type="ECO:0000313" key="8">
    <source>
        <dbReference type="EMBL" id="EAU92989.2"/>
    </source>
</evidence>
<dbReference type="HOGENOM" id="CLU_019592_2_1_1"/>
<dbReference type="AlphaFoldDB" id="A8N269"/>
<dbReference type="VEuPathDB" id="FungiDB:CC1G_03776"/>
<evidence type="ECO:0000259" key="7">
    <source>
        <dbReference type="Pfam" id="PF12627"/>
    </source>
</evidence>
<evidence type="ECO:0000256" key="2">
    <source>
        <dbReference type="ARBA" id="ARBA00022679"/>
    </source>
</evidence>
<dbReference type="EMBL" id="AACS02000001">
    <property type="protein sequence ID" value="EAU92989.2"/>
    <property type="molecule type" value="Genomic_DNA"/>
</dbReference>
<dbReference type="PANTHER" id="PTHR13734:SF5">
    <property type="entry name" value="CCA TRNA NUCLEOTIDYLTRANSFERASE, MITOCHONDRIAL"/>
    <property type="match status" value="1"/>
</dbReference>
<dbReference type="OMA" id="ASRFNCT"/>
<dbReference type="GO" id="GO:0052929">
    <property type="term" value="F:ATP:3'-cytidine-cytidine-tRNA adenylyltransferase activity"/>
    <property type="evidence" value="ECO:0007669"/>
    <property type="project" value="TreeGrafter"/>
</dbReference>
<evidence type="ECO:0000313" key="9">
    <source>
        <dbReference type="Proteomes" id="UP000001861"/>
    </source>
</evidence>
<protein>
    <submittedName>
        <fullName evidence="8">Transfer RNA nucleotidyltransferase</fullName>
    </submittedName>
</protein>
<keyword evidence="9" id="KW-1185">Reference proteome</keyword>
<sequence>MGLPFAEHLAEFAKTKGIATGTIAKIAQNPDQSKHLETATLKLYGLDIDLVNLRSEEYAENSRIPTGVSFGTPLEDAKRRDITINALFYNVHTHSVEDFTEKGLDDLRDGLIRTPLPPKETFKDDPLRVLRCVRFASRFGFDLVDEISSAAKDPVIQDALVTKVTRERVGVELSKMLKGRDPLRSIELIHQLSLFTPIVSALPSEILATLSNRPKDPELARRNATVLSLLLDPIDDQIPPLHPIYYRYLRADATTRARLYLASFLTPYLSLTYLDKKRKALPAVEAVIREALKLGTQNHFLDGVPFLFSAVPKVRQFLLEYPTFYTEHKRSRIGMFLRHKNIHHLNAGVHWSSSFLFSLVTEMGELYDLNADKLDVDRASALVERYNQFATLVEELELYDAGEMRPLLDGREVSTALGAKKGGPWLAEALSKVVEWQLDNPQQNKEQCTAWLKREREEGRIQIDELVEPTSKRPRKK</sequence>
<name>A8N269_COPC7</name>
<dbReference type="STRING" id="240176.A8N269"/>
<proteinExistence type="inferred from homology"/>
<reference evidence="8 9" key="1">
    <citation type="journal article" date="2010" name="Proc. Natl. Acad. Sci. U.S.A.">
        <title>Insights into evolution of multicellular fungi from the assembled chromosomes of the mushroom Coprinopsis cinerea (Coprinus cinereus).</title>
        <authorList>
            <person name="Stajich J.E."/>
            <person name="Wilke S.K."/>
            <person name="Ahren D."/>
            <person name="Au C.H."/>
            <person name="Birren B.W."/>
            <person name="Borodovsky M."/>
            <person name="Burns C."/>
            <person name="Canback B."/>
            <person name="Casselton L.A."/>
            <person name="Cheng C.K."/>
            <person name="Deng J."/>
            <person name="Dietrich F.S."/>
            <person name="Fargo D.C."/>
            <person name="Farman M.L."/>
            <person name="Gathman A.C."/>
            <person name="Goldberg J."/>
            <person name="Guigo R."/>
            <person name="Hoegger P.J."/>
            <person name="Hooker J.B."/>
            <person name="Huggins A."/>
            <person name="James T.Y."/>
            <person name="Kamada T."/>
            <person name="Kilaru S."/>
            <person name="Kodira C."/>
            <person name="Kues U."/>
            <person name="Kupfer D."/>
            <person name="Kwan H.S."/>
            <person name="Lomsadze A."/>
            <person name="Li W."/>
            <person name="Lilly W.W."/>
            <person name="Ma L.J."/>
            <person name="Mackey A.J."/>
            <person name="Manning G."/>
            <person name="Martin F."/>
            <person name="Muraguchi H."/>
            <person name="Natvig D.O."/>
            <person name="Palmerini H."/>
            <person name="Ramesh M.A."/>
            <person name="Rehmeyer C.J."/>
            <person name="Roe B.A."/>
            <person name="Shenoy N."/>
            <person name="Stanke M."/>
            <person name="Ter-Hovhannisyan V."/>
            <person name="Tunlid A."/>
            <person name="Velagapudi R."/>
            <person name="Vision T.J."/>
            <person name="Zeng Q."/>
            <person name="Zolan M.E."/>
            <person name="Pukkila P.J."/>
        </authorList>
    </citation>
    <scope>NUCLEOTIDE SEQUENCE [LARGE SCALE GENOMIC DNA]</scope>
    <source>
        <strain evidence="9">Okayama-7 / 130 / ATCC MYA-4618 / FGSC 9003</strain>
    </source>
</reference>
<dbReference type="InterPro" id="IPR032828">
    <property type="entry name" value="PolyA_RNA-bd"/>
</dbReference>
<dbReference type="OrthoDB" id="445712at2759"/>
<dbReference type="InParanoid" id="A8N269"/>
<dbReference type="SUPFAM" id="SSF81891">
    <property type="entry name" value="Poly A polymerase C-terminal region-like"/>
    <property type="match status" value="1"/>
</dbReference>
<dbReference type="GO" id="GO:0003723">
    <property type="term" value="F:RNA binding"/>
    <property type="evidence" value="ECO:0007669"/>
    <property type="project" value="UniProtKB-KW"/>
</dbReference>
<dbReference type="Proteomes" id="UP000001861">
    <property type="component" value="Unassembled WGS sequence"/>
</dbReference>
<feature type="domain" description="tRNA nucleotidyltransferase/poly(A) polymerase RNA and SrmB- binding" evidence="7">
    <location>
        <begin position="160"/>
        <end position="200"/>
    </location>
</feature>